<dbReference type="RefSeq" id="WP_190421212.1">
    <property type="nucleotide sequence ID" value="NZ_JAMPKK010000047.1"/>
</dbReference>
<comment type="caution">
    <text evidence="1">The sequence shown here is derived from an EMBL/GenBank/DDBJ whole genome shotgun (WGS) entry which is preliminary data.</text>
</comment>
<evidence type="ECO:0000313" key="2">
    <source>
        <dbReference type="Proteomes" id="UP001442494"/>
    </source>
</evidence>
<name>A0ABV0JT17_9CYAN</name>
<organism evidence="1 2">
    <name type="scientific">Funiculus sociatus GB2-A5</name>
    <dbReference type="NCBI Taxonomy" id="2933946"/>
    <lineage>
        <taxon>Bacteria</taxon>
        <taxon>Bacillati</taxon>
        <taxon>Cyanobacteriota</taxon>
        <taxon>Cyanophyceae</taxon>
        <taxon>Coleofasciculales</taxon>
        <taxon>Coleofasciculaceae</taxon>
        <taxon>Funiculus</taxon>
    </lineage>
</organism>
<reference evidence="1 2" key="1">
    <citation type="submission" date="2022-04" db="EMBL/GenBank/DDBJ databases">
        <title>Positive selection, recombination, and allopatry shape intraspecific diversity of widespread and dominant cyanobacteria.</title>
        <authorList>
            <person name="Wei J."/>
            <person name="Shu W."/>
            <person name="Hu C."/>
        </authorList>
    </citation>
    <scope>NUCLEOTIDE SEQUENCE [LARGE SCALE GENOMIC DNA]</scope>
    <source>
        <strain evidence="1 2">GB2-A5</strain>
    </source>
</reference>
<evidence type="ECO:0000313" key="1">
    <source>
        <dbReference type="EMBL" id="MEP0866598.1"/>
    </source>
</evidence>
<proteinExistence type="predicted"/>
<dbReference type="Proteomes" id="UP001442494">
    <property type="component" value="Unassembled WGS sequence"/>
</dbReference>
<accession>A0ABV0JT17</accession>
<gene>
    <name evidence="1" type="ORF">NDI37_19255</name>
</gene>
<keyword evidence="2" id="KW-1185">Reference proteome</keyword>
<dbReference type="EMBL" id="JAMPKK010000047">
    <property type="protein sequence ID" value="MEP0866598.1"/>
    <property type="molecule type" value="Genomic_DNA"/>
</dbReference>
<sequence length="58" mass="6511">MLTRVTAPPDTLVVVLDEIFARSLLPVRAEGISILDDFRLEIEKSPFQPPIPLLLQLL</sequence>
<protein>
    <submittedName>
        <fullName evidence="1">Uncharacterized protein</fullName>
    </submittedName>
</protein>